<dbReference type="PROSITE" id="PS50263">
    <property type="entry name" value="CN_HYDROLASE"/>
    <property type="match status" value="1"/>
</dbReference>
<dbReference type="SUPFAM" id="SSF56317">
    <property type="entry name" value="Carbon-nitrogen hydrolase"/>
    <property type="match status" value="1"/>
</dbReference>
<dbReference type="InterPro" id="IPR044083">
    <property type="entry name" value="RamA-like"/>
</dbReference>
<organism evidence="3 4">
    <name type="scientific">Tritonibacter horizontis</name>
    <dbReference type="NCBI Taxonomy" id="1768241"/>
    <lineage>
        <taxon>Bacteria</taxon>
        <taxon>Pseudomonadati</taxon>
        <taxon>Pseudomonadota</taxon>
        <taxon>Alphaproteobacteria</taxon>
        <taxon>Rhodobacterales</taxon>
        <taxon>Paracoccaceae</taxon>
        <taxon>Tritonibacter</taxon>
    </lineage>
</organism>
<dbReference type="Pfam" id="PF00795">
    <property type="entry name" value="CN_hydrolase"/>
    <property type="match status" value="1"/>
</dbReference>
<gene>
    <name evidence="3" type="primary">ramA</name>
    <name evidence="3" type="ORF">TRIHO_43590</name>
</gene>
<dbReference type="EMBL" id="LPUY01000135">
    <property type="protein sequence ID" value="KUP90814.1"/>
    <property type="molecule type" value="Genomic_DNA"/>
</dbReference>
<dbReference type="InterPro" id="IPR036526">
    <property type="entry name" value="C-N_Hydrolase_sf"/>
</dbReference>
<accession>A0A132BR45</accession>
<evidence type="ECO:0000313" key="3">
    <source>
        <dbReference type="EMBL" id="KUP90814.1"/>
    </source>
</evidence>
<dbReference type="CDD" id="cd07576">
    <property type="entry name" value="R-amidase_like"/>
    <property type="match status" value="1"/>
</dbReference>
<comment type="caution">
    <text evidence="3">The sequence shown here is derived from an EMBL/GenBank/DDBJ whole genome shotgun (WGS) entry which is preliminary data.</text>
</comment>
<sequence>MKLALLQPQPAEGKAELAMASLSQALVAAAAAGADMLVAPELMLPGYNGPAAHRQQAQDRTGPWMRHLSDLTRKTGCALVTGWSEREGDQHFNSVTAFGPEGEILAHHRKHMLFGEMEKSVFHPGDAPAPVFSFAGLRFGLLICYEIEFPEIARHLARNGAEVILVPTANPEGYEHVQEILVPARAYESRAFVAYANYCGQENGLRFGGRSVLVGPDGSSLIQAGTTESLLVCTLPEIGTYPADRLSTQVEDLRDSLY</sequence>
<dbReference type="InterPro" id="IPR050345">
    <property type="entry name" value="Aliph_Amidase/BUP"/>
</dbReference>
<evidence type="ECO:0000256" key="1">
    <source>
        <dbReference type="ARBA" id="ARBA00022801"/>
    </source>
</evidence>
<evidence type="ECO:0000259" key="2">
    <source>
        <dbReference type="PROSITE" id="PS50263"/>
    </source>
</evidence>
<dbReference type="EC" id="3.5.1.100" evidence="3"/>
<dbReference type="AlphaFoldDB" id="A0A132BR45"/>
<keyword evidence="1 3" id="KW-0378">Hydrolase</keyword>
<dbReference type="Gene3D" id="3.60.110.10">
    <property type="entry name" value="Carbon-nitrogen hydrolase"/>
    <property type="match status" value="1"/>
</dbReference>
<feature type="domain" description="CN hydrolase" evidence="2">
    <location>
        <begin position="1"/>
        <end position="237"/>
    </location>
</feature>
<keyword evidence="4" id="KW-1185">Reference proteome</keyword>
<dbReference type="GO" id="GO:0016811">
    <property type="term" value="F:hydrolase activity, acting on carbon-nitrogen (but not peptide) bonds, in linear amides"/>
    <property type="evidence" value="ECO:0007669"/>
    <property type="project" value="UniProtKB-ARBA"/>
</dbReference>
<dbReference type="PANTHER" id="PTHR43674">
    <property type="entry name" value="NITRILASE C965.09-RELATED"/>
    <property type="match status" value="1"/>
</dbReference>
<name>A0A132BR45_9RHOB</name>
<dbReference type="Proteomes" id="UP000068382">
    <property type="component" value="Unassembled WGS sequence"/>
</dbReference>
<protein>
    <submittedName>
        <fullName evidence="3">(R)-stereoselective amidase</fullName>
        <ecNumber evidence="3">3.5.1.100</ecNumber>
    </submittedName>
</protein>
<dbReference type="PANTHER" id="PTHR43674:SF2">
    <property type="entry name" value="BETA-UREIDOPROPIONASE"/>
    <property type="match status" value="1"/>
</dbReference>
<reference evidence="3 4" key="1">
    <citation type="submission" date="2015-12" db="EMBL/GenBank/DDBJ databases">
        <title>Genome sequence of the marine Rhodobacteraceae strain O3.65, Candidatus Tritonibacter horizontis.</title>
        <authorList>
            <person name="Poehlein A."/>
            <person name="Giebel H.A."/>
            <person name="Voget S."/>
            <person name="Brinkhoff T."/>
        </authorList>
    </citation>
    <scope>NUCLEOTIDE SEQUENCE [LARGE SCALE GENOMIC DNA]</scope>
    <source>
        <strain evidence="3 4">O3.65</strain>
    </source>
</reference>
<dbReference type="RefSeq" id="WP_068248730.1">
    <property type="nucleotide sequence ID" value="NZ_LPUY01000135.1"/>
</dbReference>
<proteinExistence type="predicted"/>
<evidence type="ECO:0000313" key="4">
    <source>
        <dbReference type="Proteomes" id="UP000068382"/>
    </source>
</evidence>
<dbReference type="OrthoDB" id="9811121at2"/>
<dbReference type="InterPro" id="IPR003010">
    <property type="entry name" value="C-N_Hydrolase"/>
</dbReference>